<accession>A0A2J6T7Q4</accession>
<evidence type="ECO:0000313" key="2">
    <source>
        <dbReference type="EMBL" id="PMD59028.1"/>
    </source>
</evidence>
<name>A0A2J6T7Q4_9HELO</name>
<dbReference type="AlphaFoldDB" id="A0A2J6T7Q4"/>
<protein>
    <submittedName>
        <fullName evidence="2">Uncharacterized protein</fullName>
    </submittedName>
</protein>
<dbReference type="OrthoDB" id="10475277at2759"/>
<evidence type="ECO:0000256" key="1">
    <source>
        <dbReference type="SAM" id="MobiDB-lite"/>
    </source>
</evidence>
<feature type="region of interest" description="Disordered" evidence="1">
    <location>
        <begin position="1"/>
        <end position="144"/>
    </location>
</feature>
<sequence length="144" mass="15287">MQGRHDGARGYARSSSIAFKRYQEREDNLMAVDGVRDTTDEYPNSDPATNTPSEVIQKPVNKTTSAAPSTNSSLFKKPPSSNPIAETTTGTTTVSAEDHSNNMTAPYTAGGDAPTSDPGADCIETTTGSLPPNELINIKRPVLD</sequence>
<dbReference type="Proteomes" id="UP000235371">
    <property type="component" value="Unassembled WGS sequence"/>
</dbReference>
<reference evidence="2 3" key="1">
    <citation type="submission" date="2016-04" db="EMBL/GenBank/DDBJ databases">
        <title>A degradative enzymes factory behind the ericoid mycorrhizal symbiosis.</title>
        <authorList>
            <consortium name="DOE Joint Genome Institute"/>
            <person name="Martino E."/>
            <person name="Morin E."/>
            <person name="Grelet G."/>
            <person name="Kuo A."/>
            <person name="Kohler A."/>
            <person name="Daghino S."/>
            <person name="Barry K."/>
            <person name="Choi C."/>
            <person name="Cichocki N."/>
            <person name="Clum A."/>
            <person name="Copeland A."/>
            <person name="Hainaut M."/>
            <person name="Haridas S."/>
            <person name="Labutti K."/>
            <person name="Lindquist E."/>
            <person name="Lipzen A."/>
            <person name="Khouja H.-R."/>
            <person name="Murat C."/>
            <person name="Ohm R."/>
            <person name="Olson A."/>
            <person name="Spatafora J."/>
            <person name="Veneault-Fourrey C."/>
            <person name="Henrissat B."/>
            <person name="Grigoriev I."/>
            <person name="Martin F."/>
            <person name="Perotto S."/>
        </authorList>
    </citation>
    <scope>NUCLEOTIDE SEQUENCE [LARGE SCALE GENOMIC DNA]</scope>
    <source>
        <strain evidence="2 3">E</strain>
    </source>
</reference>
<keyword evidence="3" id="KW-1185">Reference proteome</keyword>
<proteinExistence type="predicted"/>
<organism evidence="2 3">
    <name type="scientific">Hyaloscypha bicolor E</name>
    <dbReference type="NCBI Taxonomy" id="1095630"/>
    <lineage>
        <taxon>Eukaryota</taxon>
        <taxon>Fungi</taxon>
        <taxon>Dikarya</taxon>
        <taxon>Ascomycota</taxon>
        <taxon>Pezizomycotina</taxon>
        <taxon>Leotiomycetes</taxon>
        <taxon>Helotiales</taxon>
        <taxon>Hyaloscyphaceae</taxon>
        <taxon>Hyaloscypha</taxon>
        <taxon>Hyaloscypha bicolor</taxon>
    </lineage>
</organism>
<dbReference type="EMBL" id="KZ613817">
    <property type="protein sequence ID" value="PMD59028.1"/>
    <property type="molecule type" value="Genomic_DNA"/>
</dbReference>
<feature type="compositionally biased region" description="Basic and acidic residues" evidence="1">
    <location>
        <begin position="21"/>
        <end position="39"/>
    </location>
</feature>
<dbReference type="InParanoid" id="A0A2J6T7Q4"/>
<feature type="compositionally biased region" description="Polar residues" evidence="1">
    <location>
        <begin position="46"/>
        <end position="74"/>
    </location>
</feature>
<dbReference type="GeneID" id="36595008"/>
<gene>
    <name evidence="2" type="ORF">K444DRAFT_664193</name>
</gene>
<dbReference type="STRING" id="1095630.A0A2J6T7Q4"/>
<evidence type="ECO:0000313" key="3">
    <source>
        <dbReference type="Proteomes" id="UP000235371"/>
    </source>
</evidence>
<dbReference type="RefSeq" id="XP_024735932.1">
    <property type="nucleotide sequence ID" value="XM_024886931.1"/>
</dbReference>